<dbReference type="Proteomes" id="UP000196536">
    <property type="component" value="Unassembled WGS sequence"/>
</dbReference>
<name>A0A1Z9YXU7_9GAMM</name>
<organism evidence="1 2">
    <name type="scientific">Acinetobacter populi</name>
    <dbReference type="NCBI Taxonomy" id="1582270"/>
    <lineage>
        <taxon>Bacteria</taxon>
        <taxon>Pseudomonadati</taxon>
        <taxon>Pseudomonadota</taxon>
        <taxon>Gammaproteobacteria</taxon>
        <taxon>Moraxellales</taxon>
        <taxon>Moraxellaceae</taxon>
        <taxon>Acinetobacter</taxon>
    </lineage>
</organism>
<protein>
    <submittedName>
        <fullName evidence="1">Uncharacterized protein</fullName>
    </submittedName>
</protein>
<accession>A0A1Z9YXU7</accession>
<sequence>MNAQAQFLTITPEQLKEFERKIEFLSFDVGCTNDILNQMGTLFCLIAKLAEDENGASIIQIRDLARLGHFTCDSWSSCVDSIEENVKKLSPLETVKA</sequence>
<dbReference type="EMBL" id="NEXX01000003">
    <property type="protein sequence ID" value="OUY07028.1"/>
    <property type="molecule type" value="Genomic_DNA"/>
</dbReference>
<dbReference type="OrthoDB" id="9954860at2"/>
<keyword evidence="2" id="KW-1185">Reference proteome</keyword>
<dbReference type="RefSeq" id="WP_087620629.1">
    <property type="nucleotide sequence ID" value="NZ_NEXX01000003.1"/>
</dbReference>
<evidence type="ECO:0000313" key="2">
    <source>
        <dbReference type="Proteomes" id="UP000196536"/>
    </source>
</evidence>
<reference evidence="1 2" key="1">
    <citation type="submission" date="2017-05" db="EMBL/GenBank/DDBJ databases">
        <title>Acinetobacter populi ANC 5415 (= PBJ7), whole genome shotgun sequencing project.</title>
        <authorList>
            <person name="Nemec A."/>
            <person name="Radolfova-Krizova L."/>
        </authorList>
    </citation>
    <scope>NUCLEOTIDE SEQUENCE [LARGE SCALE GENOMIC DNA]</scope>
    <source>
        <strain evidence="1 2">PBJ7</strain>
    </source>
</reference>
<proteinExistence type="predicted"/>
<evidence type="ECO:0000313" key="1">
    <source>
        <dbReference type="EMBL" id="OUY07028.1"/>
    </source>
</evidence>
<dbReference type="AlphaFoldDB" id="A0A1Z9YXU7"/>
<gene>
    <name evidence="1" type="ORF">CAP51_10065</name>
</gene>
<comment type="caution">
    <text evidence="1">The sequence shown here is derived from an EMBL/GenBank/DDBJ whole genome shotgun (WGS) entry which is preliminary data.</text>
</comment>